<evidence type="ECO:0000256" key="5">
    <source>
        <dbReference type="HAMAP-Rule" id="MF_00150"/>
    </source>
</evidence>
<feature type="domain" description="Semialdehyde dehydrogenase NAD-binding" evidence="7">
    <location>
        <begin position="6"/>
        <end position="145"/>
    </location>
</feature>
<dbReference type="CDD" id="cd17895">
    <property type="entry name" value="AGPR_1_N"/>
    <property type="match status" value="1"/>
</dbReference>
<dbReference type="InterPro" id="IPR036291">
    <property type="entry name" value="NAD(P)-bd_dom_sf"/>
</dbReference>
<evidence type="ECO:0000256" key="6">
    <source>
        <dbReference type="PROSITE-ProRule" id="PRU10010"/>
    </source>
</evidence>
<name>A0A545UFD8_9GAMM</name>
<dbReference type="NCBIfam" id="TIGR01850">
    <property type="entry name" value="argC"/>
    <property type="match status" value="1"/>
</dbReference>
<keyword evidence="2 5" id="KW-0028">Amino-acid biosynthesis</keyword>
<feature type="active site" evidence="5 6">
    <location>
        <position position="153"/>
    </location>
</feature>
<dbReference type="EMBL" id="VIKS01000004">
    <property type="protein sequence ID" value="TQV88191.1"/>
    <property type="molecule type" value="Genomic_DNA"/>
</dbReference>
<evidence type="ECO:0000313" key="9">
    <source>
        <dbReference type="Proteomes" id="UP000315439"/>
    </source>
</evidence>
<dbReference type="InterPro" id="IPR058924">
    <property type="entry name" value="AGPR_dimerisation_dom"/>
</dbReference>
<dbReference type="Proteomes" id="UP000315439">
    <property type="component" value="Unassembled WGS sequence"/>
</dbReference>
<evidence type="ECO:0000256" key="4">
    <source>
        <dbReference type="ARBA" id="ARBA00023002"/>
    </source>
</evidence>
<keyword evidence="3 5" id="KW-0521">NADP</keyword>
<organism evidence="8 9">
    <name type="scientific">Aliikangiella coralliicola</name>
    <dbReference type="NCBI Taxonomy" id="2592383"/>
    <lineage>
        <taxon>Bacteria</taxon>
        <taxon>Pseudomonadati</taxon>
        <taxon>Pseudomonadota</taxon>
        <taxon>Gammaproteobacteria</taxon>
        <taxon>Oceanospirillales</taxon>
        <taxon>Pleioneaceae</taxon>
        <taxon>Aliikangiella</taxon>
    </lineage>
</organism>
<dbReference type="PANTHER" id="PTHR32338">
    <property type="entry name" value="N-ACETYL-GAMMA-GLUTAMYL-PHOSPHATE REDUCTASE, CHLOROPLASTIC-RELATED-RELATED"/>
    <property type="match status" value="1"/>
</dbReference>
<dbReference type="GO" id="GO:0003942">
    <property type="term" value="F:N-acetyl-gamma-glutamyl-phosphate reductase activity"/>
    <property type="evidence" value="ECO:0007669"/>
    <property type="project" value="UniProtKB-UniRule"/>
</dbReference>
<comment type="similarity">
    <text evidence="5">Belongs to the NAGSA dehydrogenase family. Type 1 subfamily.</text>
</comment>
<dbReference type="InterPro" id="IPR000534">
    <property type="entry name" value="Semialdehyde_DH_NAD-bd"/>
</dbReference>
<comment type="caution">
    <text evidence="8">The sequence shown here is derived from an EMBL/GenBank/DDBJ whole genome shotgun (WGS) entry which is preliminary data.</text>
</comment>
<keyword evidence="4 5" id="KW-0560">Oxidoreductase</keyword>
<accession>A0A545UFD8</accession>
<dbReference type="CDD" id="cd23934">
    <property type="entry name" value="AGPR_1_C"/>
    <property type="match status" value="1"/>
</dbReference>
<dbReference type="SUPFAM" id="SSF55347">
    <property type="entry name" value="Glyceraldehyde-3-phosphate dehydrogenase-like, C-terminal domain"/>
    <property type="match status" value="1"/>
</dbReference>
<dbReference type="Pfam" id="PF22698">
    <property type="entry name" value="Semialdhyde_dhC_1"/>
    <property type="match status" value="1"/>
</dbReference>
<keyword evidence="9" id="KW-1185">Reference proteome</keyword>
<protein>
    <recommendedName>
        <fullName evidence="5">N-acetyl-gamma-glutamyl-phosphate reductase</fullName>
        <shortName evidence="5">AGPR</shortName>
        <ecNumber evidence="5">1.2.1.38</ecNumber>
    </recommendedName>
    <alternativeName>
        <fullName evidence="5">N-acetyl-glutamate semialdehyde dehydrogenase</fullName>
        <shortName evidence="5">NAGSA dehydrogenase</shortName>
    </alternativeName>
</protein>
<keyword evidence="1 5" id="KW-0055">Arginine biosynthesis</keyword>
<evidence type="ECO:0000313" key="8">
    <source>
        <dbReference type="EMBL" id="TQV88191.1"/>
    </source>
</evidence>
<sequence length="353" mass="38080">MMSKIKVSIIGGAGYGAAEILRHVLVRDDVELLRISSKDYIGNSVSQVHRNLPGFDHIKLQDITPQQCAEGADIVFLAMPHIITAKVAMELFDLDVKIIDLSGDFRLENLQDYVRDYAPEHPCPEKLGTFVYGMPELNSEAIKNAKHVASPGCFATGIAMGLLPLASAGLLKGTNIRTVAMTGSSGSGVKPQAGTHHAVRVNNLKAYKTLHHQHRAEIVQTLKHGGAEKISLDFVPVSAPLVRGILAVSQIDLPEGMEHSDIQKIYEDYYADHKLTTVRPKGSPAEVVAVSGTARVEIGIDTRIDEDTGKRTLCLTSAIDNLIKGGAGQAIQSFNLMTGKPAHFGLDNPGLWP</sequence>
<dbReference type="Pfam" id="PF01118">
    <property type="entry name" value="Semialdhyde_dh"/>
    <property type="match status" value="1"/>
</dbReference>
<dbReference type="AlphaFoldDB" id="A0A545UFD8"/>
<dbReference type="InterPro" id="IPR000706">
    <property type="entry name" value="AGPR_type-1"/>
</dbReference>
<dbReference type="InterPro" id="IPR050085">
    <property type="entry name" value="AGPR"/>
</dbReference>
<evidence type="ECO:0000256" key="1">
    <source>
        <dbReference type="ARBA" id="ARBA00022571"/>
    </source>
</evidence>
<gene>
    <name evidence="5 8" type="primary">argC</name>
    <name evidence="8" type="ORF">FLL46_06590</name>
</gene>
<dbReference type="InterPro" id="IPR023013">
    <property type="entry name" value="AGPR_AS"/>
</dbReference>
<dbReference type="GO" id="GO:0051287">
    <property type="term" value="F:NAD binding"/>
    <property type="evidence" value="ECO:0007669"/>
    <property type="project" value="InterPro"/>
</dbReference>
<reference evidence="8 9" key="1">
    <citation type="submission" date="2019-07" db="EMBL/GenBank/DDBJ databases">
        <title>Draft genome for Aliikangiella sp. M105.</title>
        <authorList>
            <person name="Wang G."/>
        </authorList>
    </citation>
    <scope>NUCLEOTIDE SEQUENCE [LARGE SCALE GENOMIC DNA]</scope>
    <source>
        <strain evidence="8 9">M105</strain>
    </source>
</reference>
<dbReference type="SUPFAM" id="SSF51735">
    <property type="entry name" value="NAD(P)-binding Rossmann-fold domains"/>
    <property type="match status" value="1"/>
</dbReference>
<dbReference type="PROSITE" id="PS01224">
    <property type="entry name" value="ARGC"/>
    <property type="match status" value="1"/>
</dbReference>
<dbReference type="PANTHER" id="PTHR32338:SF10">
    <property type="entry name" value="N-ACETYL-GAMMA-GLUTAMYL-PHOSPHATE REDUCTASE, CHLOROPLASTIC-RELATED"/>
    <property type="match status" value="1"/>
</dbReference>
<dbReference type="GO" id="GO:0070401">
    <property type="term" value="F:NADP+ binding"/>
    <property type="evidence" value="ECO:0007669"/>
    <property type="project" value="InterPro"/>
</dbReference>
<comment type="subcellular location">
    <subcellularLocation>
        <location evidence="5">Cytoplasm</location>
    </subcellularLocation>
</comment>
<dbReference type="UniPathway" id="UPA00068">
    <property type="reaction ID" value="UER00108"/>
</dbReference>
<keyword evidence="5" id="KW-0963">Cytoplasm</keyword>
<dbReference type="Gene3D" id="3.30.360.10">
    <property type="entry name" value="Dihydrodipicolinate Reductase, domain 2"/>
    <property type="match status" value="1"/>
</dbReference>
<comment type="catalytic activity">
    <reaction evidence="5">
        <text>N-acetyl-L-glutamate 5-semialdehyde + phosphate + NADP(+) = N-acetyl-L-glutamyl 5-phosphate + NADPH + H(+)</text>
        <dbReference type="Rhea" id="RHEA:21588"/>
        <dbReference type="ChEBI" id="CHEBI:15378"/>
        <dbReference type="ChEBI" id="CHEBI:29123"/>
        <dbReference type="ChEBI" id="CHEBI:43474"/>
        <dbReference type="ChEBI" id="CHEBI:57783"/>
        <dbReference type="ChEBI" id="CHEBI:57936"/>
        <dbReference type="ChEBI" id="CHEBI:58349"/>
        <dbReference type="EC" id="1.2.1.38"/>
    </reaction>
</comment>
<comment type="pathway">
    <text evidence="5">Amino-acid biosynthesis; L-arginine biosynthesis; N(2)-acetyl-L-ornithine from L-glutamate: step 3/4.</text>
</comment>
<dbReference type="SMART" id="SM00859">
    <property type="entry name" value="Semialdhyde_dh"/>
    <property type="match status" value="1"/>
</dbReference>
<proteinExistence type="inferred from homology"/>
<dbReference type="GO" id="GO:0005737">
    <property type="term" value="C:cytoplasm"/>
    <property type="evidence" value="ECO:0007669"/>
    <property type="project" value="UniProtKB-SubCell"/>
</dbReference>
<evidence type="ECO:0000259" key="7">
    <source>
        <dbReference type="SMART" id="SM00859"/>
    </source>
</evidence>
<evidence type="ECO:0000256" key="2">
    <source>
        <dbReference type="ARBA" id="ARBA00022605"/>
    </source>
</evidence>
<dbReference type="GO" id="GO:0006526">
    <property type="term" value="P:L-arginine biosynthetic process"/>
    <property type="evidence" value="ECO:0007669"/>
    <property type="project" value="UniProtKB-UniRule"/>
</dbReference>
<dbReference type="Gene3D" id="3.40.50.720">
    <property type="entry name" value="NAD(P)-binding Rossmann-like Domain"/>
    <property type="match status" value="1"/>
</dbReference>
<evidence type="ECO:0000256" key="3">
    <source>
        <dbReference type="ARBA" id="ARBA00022857"/>
    </source>
</evidence>
<dbReference type="OrthoDB" id="9801289at2"/>
<comment type="function">
    <text evidence="5">Catalyzes the NADPH-dependent reduction of N-acetyl-5-glutamyl phosphate to yield N-acetyl-L-glutamate 5-semialdehyde.</text>
</comment>
<dbReference type="HAMAP" id="MF_00150">
    <property type="entry name" value="ArgC_type1"/>
    <property type="match status" value="1"/>
</dbReference>
<dbReference type="EC" id="1.2.1.38" evidence="5"/>